<protein>
    <submittedName>
        <fullName evidence="2">tRNA A37 threonylcarbamoyladenosine dehydratase</fullName>
    </submittedName>
</protein>
<dbReference type="InterPro" id="IPR045886">
    <property type="entry name" value="ThiF/MoeB/HesA"/>
</dbReference>
<dbReference type="STRING" id="39060.SAMN05660706_108119"/>
<dbReference type="Gene3D" id="3.40.50.720">
    <property type="entry name" value="NAD(P)-binding Rossmann-like Domain"/>
    <property type="match status" value="1"/>
</dbReference>
<evidence type="ECO:0000259" key="1">
    <source>
        <dbReference type="Pfam" id="PF00899"/>
    </source>
</evidence>
<dbReference type="OrthoDB" id="9804150at2"/>
<dbReference type="SUPFAM" id="SSF69572">
    <property type="entry name" value="Activating enzymes of the ubiquitin-like proteins"/>
    <property type="match status" value="1"/>
</dbReference>
<dbReference type="GO" id="GO:0061503">
    <property type="term" value="F:tRNA threonylcarbamoyladenosine dehydratase"/>
    <property type="evidence" value="ECO:0007669"/>
    <property type="project" value="TreeGrafter"/>
</dbReference>
<accession>A0A1I6DC57</accession>
<name>A0A1I6DC57_9FIRM</name>
<keyword evidence="3" id="KW-1185">Reference proteome</keyword>
<gene>
    <name evidence="2" type="ORF">SAMN05660706_108119</name>
</gene>
<organism evidence="2 3">
    <name type="scientific">Desulfoscipio geothermicus DSM 3669</name>
    <dbReference type="NCBI Taxonomy" id="1121426"/>
    <lineage>
        <taxon>Bacteria</taxon>
        <taxon>Bacillati</taxon>
        <taxon>Bacillota</taxon>
        <taxon>Clostridia</taxon>
        <taxon>Eubacteriales</taxon>
        <taxon>Desulfallaceae</taxon>
        <taxon>Desulfoscipio</taxon>
    </lineage>
</organism>
<dbReference type="RefSeq" id="WP_092482682.1">
    <property type="nucleotide sequence ID" value="NZ_FOYM01000008.1"/>
</dbReference>
<dbReference type="InterPro" id="IPR035985">
    <property type="entry name" value="Ubiquitin-activating_enz"/>
</dbReference>
<dbReference type="InterPro" id="IPR000594">
    <property type="entry name" value="ThiF_NAD_FAD-bd"/>
</dbReference>
<dbReference type="CDD" id="cd00755">
    <property type="entry name" value="YgdL_like"/>
    <property type="match status" value="1"/>
</dbReference>
<dbReference type="GO" id="GO:0008641">
    <property type="term" value="F:ubiquitin-like modifier activating enzyme activity"/>
    <property type="evidence" value="ECO:0007669"/>
    <property type="project" value="InterPro"/>
</dbReference>
<dbReference type="AlphaFoldDB" id="A0A1I6DC57"/>
<dbReference type="EMBL" id="FOYM01000008">
    <property type="protein sequence ID" value="SFR03019.1"/>
    <property type="molecule type" value="Genomic_DNA"/>
</dbReference>
<feature type="domain" description="THIF-type NAD/FAD binding fold" evidence="1">
    <location>
        <begin position="7"/>
        <end position="236"/>
    </location>
</feature>
<dbReference type="PANTHER" id="PTHR43267:SF1">
    <property type="entry name" value="TRNA THREONYLCARBAMOYLADENOSINE DEHYDRATASE"/>
    <property type="match status" value="1"/>
</dbReference>
<evidence type="ECO:0000313" key="3">
    <source>
        <dbReference type="Proteomes" id="UP000199584"/>
    </source>
</evidence>
<dbReference type="Pfam" id="PF00899">
    <property type="entry name" value="ThiF"/>
    <property type="match status" value="1"/>
</dbReference>
<proteinExistence type="predicted"/>
<dbReference type="GO" id="GO:0061504">
    <property type="term" value="P:cyclic threonylcarbamoyladenosine biosynthetic process"/>
    <property type="evidence" value="ECO:0007669"/>
    <property type="project" value="TreeGrafter"/>
</dbReference>
<dbReference type="PANTHER" id="PTHR43267">
    <property type="entry name" value="TRNA THREONYLCARBAMOYLADENOSINE DEHYDRATASE"/>
    <property type="match status" value="1"/>
</dbReference>
<evidence type="ECO:0000313" key="2">
    <source>
        <dbReference type="EMBL" id="SFR03019.1"/>
    </source>
</evidence>
<dbReference type="Proteomes" id="UP000199584">
    <property type="component" value="Unassembled WGS sequence"/>
</dbReference>
<sequence>MSHRFDRTEMLIGRAGLEKLAASKVAIFGLGGVGSFAAEALCRAGVGYFLLVDHDVVDVTNINRQLHALTGTVGEPKTGLMADRLHQINPAVTVQVRQQKFTPDRAAEMLDGRQLNFVVDAIDDVENKAALIVACVRRHLPVISAMGAGNKLDPTSFKVDSIWNTAVCPLARVMRKKLRDAGISAEVPVVYSTARPMRPAMGNTPAGGRGAPGSISYVPPVAGLIMAGFVTDRLLGLGVFSKKMN</sequence>
<reference evidence="3" key="1">
    <citation type="submission" date="2016-10" db="EMBL/GenBank/DDBJ databases">
        <authorList>
            <person name="Varghese N."/>
            <person name="Submissions S."/>
        </authorList>
    </citation>
    <scope>NUCLEOTIDE SEQUENCE [LARGE SCALE GENOMIC DNA]</scope>
    <source>
        <strain evidence="3">DSM 3669</strain>
    </source>
</reference>